<evidence type="ECO:0000313" key="3">
    <source>
        <dbReference type="EMBL" id="ORE17874.1"/>
    </source>
</evidence>
<feature type="chain" id="PRO_5030003963" description="GOLD domain-containing protein" evidence="2">
    <location>
        <begin position="19"/>
        <end position="170"/>
    </location>
</feature>
<keyword evidence="2" id="KW-0732">Signal</keyword>
<evidence type="ECO:0008006" key="5">
    <source>
        <dbReference type="Google" id="ProtNLM"/>
    </source>
</evidence>
<feature type="signal peptide" evidence="2">
    <location>
        <begin position="1"/>
        <end position="18"/>
    </location>
</feature>
<gene>
    <name evidence="3" type="ORF">BCV71DRAFT_216029</name>
</gene>
<dbReference type="InterPro" id="IPR019433">
    <property type="entry name" value="GPI_ManTrfase_II_coact_Pga1"/>
</dbReference>
<proteinExistence type="predicted"/>
<dbReference type="PANTHER" id="PTHR35465:SF1">
    <property type="entry name" value="PHOSPHATIDYLINOSITOL-GLYCAN BIOSYNTHESIS CLASS X PROTEIN"/>
    <property type="match status" value="1"/>
</dbReference>
<dbReference type="Pfam" id="PF10333">
    <property type="entry name" value="Pga1"/>
    <property type="match status" value="1"/>
</dbReference>
<evidence type="ECO:0000256" key="2">
    <source>
        <dbReference type="SAM" id="SignalP"/>
    </source>
</evidence>
<feature type="transmembrane region" description="Helical" evidence="1">
    <location>
        <begin position="130"/>
        <end position="157"/>
    </location>
</feature>
<dbReference type="VEuPathDB" id="FungiDB:BCV72DRAFT_299831"/>
<reference evidence="3 4" key="1">
    <citation type="journal article" date="2016" name="Proc. Natl. Acad. Sci. U.S.A.">
        <title>Lipid metabolic changes in an early divergent fungus govern the establishment of a mutualistic symbiosis with endobacteria.</title>
        <authorList>
            <person name="Lastovetsky O.A."/>
            <person name="Gaspar M.L."/>
            <person name="Mondo S.J."/>
            <person name="LaButti K.M."/>
            <person name="Sandor L."/>
            <person name="Grigoriev I.V."/>
            <person name="Henry S.A."/>
            <person name="Pawlowska T.E."/>
        </authorList>
    </citation>
    <scope>NUCLEOTIDE SEQUENCE [LARGE SCALE GENOMIC DNA]</scope>
    <source>
        <strain evidence="3 4">ATCC 11559</strain>
    </source>
</reference>
<keyword evidence="1" id="KW-0812">Transmembrane</keyword>
<dbReference type="AlphaFoldDB" id="A0A0A1P927"/>
<organism evidence="3 4">
    <name type="scientific">Rhizopus microsporus</name>
    <dbReference type="NCBI Taxonomy" id="58291"/>
    <lineage>
        <taxon>Eukaryota</taxon>
        <taxon>Fungi</taxon>
        <taxon>Fungi incertae sedis</taxon>
        <taxon>Mucoromycota</taxon>
        <taxon>Mucoromycotina</taxon>
        <taxon>Mucoromycetes</taxon>
        <taxon>Mucorales</taxon>
        <taxon>Mucorineae</taxon>
        <taxon>Rhizopodaceae</taxon>
        <taxon>Rhizopus</taxon>
    </lineage>
</organism>
<accession>A0A0A1P927</accession>
<dbReference type="PANTHER" id="PTHR35465">
    <property type="entry name" value="CAVEOLIN-1 PROTEIN"/>
    <property type="match status" value="1"/>
</dbReference>
<dbReference type="EMBL" id="KV921344">
    <property type="protein sequence ID" value="ORE17874.1"/>
    <property type="molecule type" value="Genomic_DNA"/>
</dbReference>
<evidence type="ECO:0000313" key="4">
    <source>
        <dbReference type="Proteomes" id="UP000242381"/>
    </source>
</evidence>
<keyword evidence="1" id="KW-0472">Membrane</keyword>
<dbReference type="Proteomes" id="UP000242381">
    <property type="component" value="Unassembled WGS sequence"/>
</dbReference>
<keyword evidence="1" id="KW-1133">Transmembrane helix</keyword>
<evidence type="ECO:0000256" key="1">
    <source>
        <dbReference type="SAM" id="Phobius"/>
    </source>
</evidence>
<dbReference type="OMA" id="IVNQCKR"/>
<name>A0A0A1P927_RHIZD</name>
<sequence>MLVFIIVYFTVLVQVVIANTEKIILQFNHDLPVIECLETTALLSPPFDSLRDSISSQQSKYYTLANLKNGSTYEIRVSYPAITPADFYIKTLGTCQGDLYLEISAKSTGVSRITQAEREIITFDLVIENLYFGVLFYNVYKLVIAISITLFISYFILMPRVKRFITLKAL</sequence>
<protein>
    <recommendedName>
        <fullName evidence="5">GOLD domain-containing protein</fullName>
    </recommendedName>
</protein>